<accession>A0A2T6ZAB2</accession>
<organism evidence="2 3">
    <name type="scientific">Tuber borchii</name>
    <name type="common">White truffle</name>
    <dbReference type="NCBI Taxonomy" id="42251"/>
    <lineage>
        <taxon>Eukaryota</taxon>
        <taxon>Fungi</taxon>
        <taxon>Dikarya</taxon>
        <taxon>Ascomycota</taxon>
        <taxon>Pezizomycotina</taxon>
        <taxon>Pezizomycetes</taxon>
        <taxon>Pezizales</taxon>
        <taxon>Tuberaceae</taxon>
        <taxon>Tuber</taxon>
    </lineage>
</organism>
<dbReference type="AlphaFoldDB" id="A0A2T6ZAB2"/>
<name>A0A2T6ZAB2_TUBBO</name>
<feature type="compositionally biased region" description="Low complexity" evidence="1">
    <location>
        <begin position="164"/>
        <end position="179"/>
    </location>
</feature>
<evidence type="ECO:0008006" key="4">
    <source>
        <dbReference type="Google" id="ProtNLM"/>
    </source>
</evidence>
<evidence type="ECO:0000313" key="2">
    <source>
        <dbReference type="EMBL" id="PUU72425.1"/>
    </source>
</evidence>
<dbReference type="EMBL" id="NESQ01000540">
    <property type="protein sequence ID" value="PUU72425.1"/>
    <property type="molecule type" value="Genomic_DNA"/>
</dbReference>
<evidence type="ECO:0000313" key="3">
    <source>
        <dbReference type="Proteomes" id="UP000244722"/>
    </source>
</evidence>
<feature type="compositionally biased region" description="Low complexity" evidence="1">
    <location>
        <begin position="186"/>
        <end position="210"/>
    </location>
</feature>
<gene>
    <name evidence="2" type="ORF">B9Z19DRAFT_681902</name>
</gene>
<proteinExistence type="predicted"/>
<protein>
    <recommendedName>
        <fullName evidence="4">BTB domain-containing protein</fullName>
    </recommendedName>
</protein>
<keyword evidence="3" id="KW-1185">Reference proteome</keyword>
<comment type="caution">
    <text evidence="2">The sequence shown here is derived from an EMBL/GenBank/DDBJ whole genome shotgun (WGS) entry which is preliminary data.</text>
</comment>
<evidence type="ECO:0000256" key="1">
    <source>
        <dbReference type="SAM" id="MobiDB-lite"/>
    </source>
</evidence>
<dbReference type="Proteomes" id="UP000244722">
    <property type="component" value="Unassembled WGS sequence"/>
</dbReference>
<dbReference type="OrthoDB" id="6359816at2759"/>
<feature type="region of interest" description="Disordered" evidence="1">
    <location>
        <begin position="141"/>
        <end position="221"/>
    </location>
</feature>
<reference evidence="2 3" key="1">
    <citation type="submission" date="2017-04" db="EMBL/GenBank/DDBJ databases">
        <title>Draft genome sequence of Tuber borchii Vittad., a whitish edible truffle.</title>
        <authorList>
            <consortium name="DOE Joint Genome Institute"/>
            <person name="Murat C."/>
            <person name="Kuo A."/>
            <person name="Barry K.W."/>
            <person name="Clum A."/>
            <person name="Dockter R.B."/>
            <person name="Fauchery L."/>
            <person name="Iotti M."/>
            <person name="Kohler A."/>
            <person name="Labutti K."/>
            <person name="Lindquist E.A."/>
            <person name="Lipzen A."/>
            <person name="Ohm R.A."/>
            <person name="Wang M."/>
            <person name="Grigoriev I.V."/>
            <person name="Zambonelli A."/>
            <person name="Martin F.M."/>
        </authorList>
    </citation>
    <scope>NUCLEOTIDE SEQUENCE [LARGE SCALE GENOMIC DNA]</scope>
    <source>
        <strain evidence="2 3">Tbo3840</strain>
    </source>
</reference>
<feature type="compositionally biased region" description="Basic and acidic residues" evidence="1">
    <location>
        <begin position="145"/>
        <end position="163"/>
    </location>
</feature>
<sequence>MAGSTIASFLTAPTIRLILPTSDSGEEDLTYSVHRPLLAKYTSLLQPRKPRDSYVLLDPSSVSVPTLDRALEFLYTGDYVLPAEPGEEEEVDDQPLLHSTQPAAHLPRSPLMYAAMAGTIGVWGKPAPVFEKADNTSTYTSEYFPEQKDPEKKAVKVDGKNHSSESSSNSKLKLPNALLPSPPLTPSTTTFPSYSPTLSPKTSRSSSLSSQPPPKTLAKPQEPHHLHLLHINLAVNRFANLPTVQIPTLSTLALHKLNTQFAQTSLEKLPSLVIEFAREVFIARTDEKELKEALVEMVAGRSRELSSREEFNEFVKGGGARSLVGVWRMREGIFDEVDEKILRRVWGC</sequence>